<accession>A0A2V1HU25</accession>
<dbReference type="CDD" id="cd00118">
    <property type="entry name" value="LysM"/>
    <property type="match status" value="1"/>
</dbReference>
<dbReference type="InterPro" id="IPR018392">
    <property type="entry name" value="LysM"/>
</dbReference>
<dbReference type="SMART" id="SM00257">
    <property type="entry name" value="LysM"/>
    <property type="match status" value="1"/>
</dbReference>
<reference evidence="2 3" key="1">
    <citation type="submission" date="2018-05" db="EMBL/GenBank/DDBJ databases">
        <title>Amnibacterium sp. M8JJ-5, whole genome shotgun sequence.</title>
        <authorList>
            <person name="Tuo L."/>
        </authorList>
    </citation>
    <scope>NUCLEOTIDE SEQUENCE [LARGE SCALE GENOMIC DNA]</scope>
    <source>
        <strain evidence="2 3">M8JJ-5</strain>
    </source>
</reference>
<dbReference type="InterPro" id="IPR010916">
    <property type="entry name" value="TonB_box_CS"/>
</dbReference>
<dbReference type="PROSITE" id="PS00430">
    <property type="entry name" value="TONB_DEPENDENT_REC_1"/>
    <property type="match status" value="1"/>
</dbReference>
<comment type="caution">
    <text evidence="2">The sequence shown here is derived from an EMBL/GenBank/DDBJ whole genome shotgun (WGS) entry which is preliminary data.</text>
</comment>
<dbReference type="SUPFAM" id="SSF54106">
    <property type="entry name" value="LysM domain"/>
    <property type="match status" value="1"/>
</dbReference>
<evidence type="ECO:0000313" key="3">
    <source>
        <dbReference type="Proteomes" id="UP000244893"/>
    </source>
</evidence>
<dbReference type="InterPro" id="IPR036779">
    <property type="entry name" value="LysM_dom_sf"/>
</dbReference>
<keyword evidence="3" id="KW-1185">Reference proteome</keyword>
<name>A0A2V1HU25_9MICO</name>
<organism evidence="2 3">
    <name type="scientific">Amnibacterium flavum</name>
    <dbReference type="NCBI Taxonomy" id="2173173"/>
    <lineage>
        <taxon>Bacteria</taxon>
        <taxon>Bacillati</taxon>
        <taxon>Actinomycetota</taxon>
        <taxon>Actinomycetes</taxon>
        <taxon>Micrococcales</taxon>
        <taxon>Microbacteriaceae</taxon>
        <taxon>Amnibacterium</taxon>
    </lineage>
</organism>
<feature type="domain" description="LysM" evidence="1">
    <location>
        <begin position="115"/>
        <end position="161"/>
    </location>
</feature>
<evidence type="ECO:0000313" key="2">
    <source>
        <dbReference type="EMBL" id="PVZ94470.1"/>
    </source>
</evidence>
<dbReference type="Pfam" id="PF01476">
    <property type="entry name" value="LysM"/>
    <property type="match status" value="1"/>
</dbReference>
<evidence type="ECO:0000259" key="1">
    <source>
        <dbReference type="PROSITE" id="PS51782"/>
    </source>
</evidence>
<dbReference type="AlphaFoldDB" id="A0A2V1HU25"/>
<dbReference type="Proteomes" id="UP000244893">
    <property type="component" value="Unassembled WGS sequence"/>
</dbReference>
<gene>
    <name evidence="2" type="ORF">DDQ50_12245</name>
</gene>
<proteinExistence type="predicted"/>
<dbReference type="PROSITE" id="PS51782">
    <property type="entry name" value="LYSM"/>
    <property type="match status" value="1"/>
</dbReference>
<sequence>MRDRSAPGYARRMALRLRGTATLTVLLLGAVGVGVSACTAPAPVQTVIVTATPEPAETVVVTATPTPTPVAEAPVEAPVVPNAPAPVVVEGPANDTGAIPGAQGAASADGNGYLLTYTVVSGDSFFDIAQRFDVPQQQLLRMNPSIPNLGETLYIGQIINLDWQTTR</sequence>
<dbReference type="Gene3D" id="3.10.350.10">
    <property type="entry name" value="LysM domain"/>
    <property type="match status" value="1"/>
</dbReference>
<dbReference type="EMBL" id="QEOP01000002">
    <property type="protein sequence ID" value="PVZ94470.1"/>
    <property type="molecule type" value="Genomic_DNA"/>
</dbReference>
<protein>
    <recommendedName>
        <fullName evidence="1">LysM domain-containing protein</fullName>
    </recommendedName>
</protein>